<dbReference type="OrthoDB" id="10250354at2759"/>
<accession>A0A1W0WYR9</accession>
<evidence type="ECO:0000313" key="5">
    <source>
        <dbReference type="Proteomes" id="UP000192578"/>
    </source>
</evidence>
<dbReference type="InterPro" id="IPR001623">
    <property type="entry name" value="DnaJ_domain"/>
</dbReference>
<evidence type="ECO:0000259" key="3">
    <source>
        <dbReference type="PROSITE" id="PS50076"/>
    </source>
</evidence>
<dbReference type="EMBL" id="MTYJ01000031">
    <property type="protein sequence ID" value="OQV20333.1"/>
    <property type="molecule type" value="Genomic_DNA"/>
</dbReference>
<dbReference type="CDD" id="cd06257">
    <property type="entry name" value="DnaJ"/>
    <property type="match status" value="1"/>
</dbReference>
<dbReference type="PRINTS" id="PR00625">
    <property type="entry name" value="JDOMAIN"/>
</dbReference>
<reference evidence="5" key="1">
    <citation type="submission" date="2017-01" db="EMBL/GenBank/DDBJ databases">
        <title>Comparative genomics of anhydrobiosis in the tardigrade Hypsibius dujardini.</title>
        <authorList>
            <person name="Yoshida Y."/>
            <person name="Koutsovoulos G."/>
            <person name="Laetsch D."/>
            <person name="Stevens L."/>
            <person name="Kumar S."/>
            <person name="Horikawa D."/>
            <person name="Ishino K."/>
            <person name="Komine S."/>
            <person name="Tomita M."/>
            <person name="Blaxter M."/>
            <person name="Arakawa K."/>
        </authorList>
    </citation>
    <scope>NUCLEOTIDE SEQUENCE [LARGE SCALE GENOMIC DNA]</scope>
    <source>
        <strain evidence="5">Z151</strain>
    </source>
</reference>
<feature type="compositionally biased region" description="Basic residues" evidence="2">
    <location>
        <begin position="266"/>
        <end position="279"/>
    </location>
</feature>
<dbReference type="Pfam" id="PF00226">
    <property type="entry name" value="DnaJ"/>
    <property type="match status" value="1"/>
</dbReference>
<proteinExistence type="predicted"/>
<dbReference type="AlphaFoldDB" id="A0A1W0WYR9"/>
<name>A0A1W0WYR9_HYPEX</name>
<evidence type="ECO:0000313" key="4">
    <source>
        <dbReference type="EMBL" id="OQV20333.1"/>
    </source>
</evidence>
<dbReference type="PROSITE" id="PS50076">
    <property type="entry name" value="DNAJ_2"/>
    <property type="match status" value="1"/>
</dbReference>
<dbReference type="SUPFAM" id="SSF46565">
    <property type="entry name" value="Chaperone J-domain"/>
    <property type="match status" value="1"/>
</dbReference>
<dbReference type="PANTHER" id="PTHR45168:SF3">
    <property type="entry name" value="DNAJ HEAT SHOCK PROTEIN FAMILY (HSP40) MEMBER B2"/>
    <property type="match status" value="1"/>
</dbReference>
<dbReference type="GO" id="GO:0051082">
    <property type="term" value="F:unfolded protein binding"/>
    <property type="evidence" value="ECO:0007669"/>
    <property type="project" value="InterPro"/>
</dbReference>
<comment type="caution">
    <text evidence="4">The sequence shown here is derived from an EMBL/GenBank/DDBJ whole genome shotgun (WGS) entry which is preliminary data.</text>
</comment>
<dbReference type="SMART" id="SM00271">
    <property type="entry name" value="DnaJ"/>
    <property type="match status" value="1"/>
</dbReference>
<evidence type="ECO:0000256" key="2">
    <source>
        <dbReference type="SAM" id="MobiDB-lite"/>
    </source>
</evidence>
<keyword evidence="5" id="KW-1185">Reference proteome</keyword>
<protein>
    <submittedName>
        <fullName evidence="4">DnaJ-like protein subfamily B member 8</fullName>
    </submittedName>
</protein>
<feature type="domain" description="J" evidence="3">
    <location>
        <begin position="3"/>
        <end position="69"/>
    </location>
</feature>
<dbReference type="PANTHER" id="PTHR45168">
    <property type="entry name" value="DNAJ HOMOLOG SUBFAMILY B MEMBER 2"/>
    <property type="match status" value="1"/>
</dbReference>
<feature type="region of interest" description="Disordered" evidence="2">
    <location>
        <begin position="75"/>
        <end position="94"/>
    </location>
</feature>
<dbReference type="Proteomes" id="UP000192578">
    <property type="component" value="Unassembled WGS sequence"/>
</dbReference>
<organism evidence="4 5">
    <name type="scientific">Hypsibius exemplaris</name>
    <name type="common">Freshwater tardigrade</name>
    <dbReference type="NCBI Taxonomy" id="2072580"/>
    <lineage>
        <taxon>Eukaryota</taxon>
        <taxon>Metazoa</taxon>
        <taxon>Ecdysozoa</taxon>
        <taxon>Tardigrada</taxon>
        <taxon>Eutardigrada</taxon>
        <taxon>Parachela</taxon>
        <taxon>Hypsibioidea</taxon>
        <taxon>Hypsibiidae</taxon>
        <taxon>Hypsibius</taxon>
    </lineage>
</organism>
<dbReference type="GO" id="GO:0030544">
    <property type="term" value="F:Hsp70 protein binding"/>
    <property type="evidence" value="ECO:0007669"/>
    <property type="project" value="InterPro"/>
</dbReference>
<dbReference type="InterPro" id="IPR043183">
    <property type="entry name" value="DNJB2/6-like"/>
</dbReference>
<keyword evidence="1" id="KW-0143">Chaperone</keyword>
<evidence type="ECO:0000256" key="1">
    <source>
        <dbReference type="ARBA" id="ARBA00023186"/>
    </source>
</evidence>
<sequence>MHDYYELLEVARGASDVEIKKAYRRLALRWHPDKNPEQKDDAEKKFKQISQAYEVLSDGKKRGIYDKHGHAGLKSHAGAQGYRGGNPRHHPHHPFGPGFVDPFDSFGPGFGFSFRDPFDLFREFFGGDPFSGRFSNFPSDLRRDRYQNAFFGFPSPAFAGLGFGLSPFSAFHQADHMLEGANGFSAFTASTTNFESFDTPQAIRRITTTTKMVNGKKISTKKVLENGVETVHVYENGDLKSKAVNGVAQALPVSAASGVEIPITHHSHSHSHHHHHHQPSKSMRSDSRSSPVAATVHNGGGGGGGGGHLHGHHHHIGKTGEHRTPGISSNNNTSSSPSSPFRPTVHAASKHRGDHGTKRSWFAEAN</sequence>
<dbReference type="PROSITE" id="PS00636">
    <property type="entry name" value="DNAJ_1"/>
    <property type="match status" value="1"/>
</dbReference>
<dbReference type="Gene3D" id="1.10.287.110">
    <property type="entry name" value="DnaJ domain"/>
    <property type="match status" value="1"/>
</dbReference>
<feature type="compositionally biased region" description="Low complexity" evidence="2">
    <location>
        <begin position="328"/>
        <end position="339"/>
    </location>
</feature>
<gene>
    <name evidence="4" type="ORF">BV898_05621</name>
</gene>
<dbReference type="InterPro" id="IPR018253">
    <property type="entry name" value="DnaJ_domain_CS"/>
</dbReference>
<feature type="region of interest" description="Disordered" evidence="2">
    <location>
        <begin position="266"/>
        <end position="366"/>
    </location>
</feature>
<feature type="compositionally biased region" description="Gly residues" evidence="2">
    <location>
        <begin position="298"/>
        <end position="308"/>
    </location>
</feature>
<dbReference type="InterPro" id="IPR036869">
    <property type="entry name" value="J_dom_sf"/>
</dbReference>